<proteinExistence type="predicted"/>
<evidence type="ECO:0000313" key="4">
    <source>
        <dbReference type="Proteomes" id="UP000286997"/>
    </source>
</evidence>
<name>A0A437NSX1_9HYPH</name>
<reference evidence="3 4" key="1">
    <citation type="submission" date="2019-01" db="EMBL/GenBank/DDBJ databases">
        <authorList>
            <person name="Chen W.-M."/>
        </authorList>
    </citation>
    <scope>NUCLEOTIDE SEQUENCE [LARGE SCALE GENOMIC DNA]</scope>
    <source>
        <strain evidence="3 4">TER-1</strain>
    </source>
</reference>
<dbReference type="OrthoDB" id="7847955at2"/>
<feature type="domain" description="Spore protein YkvP/CgeB glycosyl transferase-like" evidence="2">
    <location>
        <begin position="209"/>
        <end position="352"/>
    </location>
</feature>
<gene>
    <name evidence="3" type="ORF">EOE48_27095</name>
</gene>
<dbReference type="SUPFAM" id="SSF53756">
    <property type="entry name" value="UDP-Glycosyltransferase/glycogen phosphorylase"/>
    <property type="match status" value="1"/>
</dbReference>
<protein>
    <recommendedName>
        <fullName evidence="2">Spore protein YkvP/CgeB glycosyl transferase-like domain-containing protein</fullName>
    </recommendedName>
</protein>
<evidence type="ECO:0000259" key="2">
    <source>
        <dbReference type="Pfam" id="PF13524"/>
    </source>
</evidence>
<accession>A0A437NSX1</accession>
<feature type="region of interest" description="Disordered" evidence="1">
    <location>
        <begin position="1"/>
        <end position="23"/>
    </location>
</feature>
<evidence type="ECO:0000256" key="1">
    <source>
        <dbReference type="SAM" id="MobiDB-lite"/>
    </source>
</evidence>
<dbReference type="EMBL" id="SACP01000048">
    <property type="protein sequence ID" value="RVU13123.1"/>
    <property type="molecule type" value="Genomic_DNA"/>
</dbReference>
<dbReference type="AlphaFoldDB" id="A0A437NSX1"/>
<comment type="caution">
    <text evidence="3">The sequence shown here is derived from an EMBL/GenBank/DDBJ whole genome shotgun (WGS) entry which is preliminary data.</text>
</comment>
<dbReference type="InterPro" id="IPR055259">
    <property type="entry name" value="YkvP/CgeB_Glyco_trans-like"/>
</dbReference>
<dbReference type="Proteomes" id="UP000286997">
    <property type="component" value="Unassembled WGS sequence"/>
</dbReference>
<evidence type="ECO:0000313" key="3">
    <source>
        <dbReference type="EMBL" id="RVU13123.1"/>
    </source>
</evidence>
<keyword evidence="4" id="KW-1185">Reference proteome</keyword>
<dbReference type="Gene3D" id="3.40.50.2000">
    <property type="entry name" value="Glycogen Phosphorylase B"/>
    <property type="match status" value="2"/>
</dbReference>
<dbReference type="Pfam" id="PF13524">
    <property type="entry name" value="Glyco_trans_1_2"/>
    <property type="match status" value="1"/>
</dbReference>
<sequence length="369" mass="40742">MSDHNKRSGGRPSAERRGRIPGMSIAPEPRQLYIAWARYQRRPEAMKDALNFDLHYIYLERYHGSRIRTILRYVLSSILTFRIVVQADPDIVWYQSPPGLIAHVLVLARLFTSRRFKIVADLHNAALSKRRWRLLPGATYLLNRSDAVVVHNDTLLETVKAQGILSPPVVVLNDLPPPVRTATAQSGGGRPLIVMPASLAKDEPLEIVAEVARLCPDFDFVVTSGRGLRPSDELASAGPSNLSFPPFLPIRDYDALLARATAILAITRFDGIQLSAATEAIAFGKPLVISDTEVLKRLFGRAAIVTENTPEAIAAACACAVSEPDRYASLARALRDDAGRRQRWDAQARRLMSHLQPGLQALSPASPRR</sequence>
<organism evidence="3 4">
    <name type="scientific">Methylobacterium oryzihabitans</name>
    <dbReference type="NCBI Taxonomy" id="2499852"/>
    <lineage>
        <taxon>Bacteria</taxon>
        <taxon>Pseudomonadati</taxon>
        <taxon>Pseudomonadota</taxon>
        <taxon>Alphaproteobacteria</taxon>
        <taxon>Hyphomicrobiales</taxon>
        <taxon>Methylobacteriaceae</taxon>
        <taxon>Methylobacterium</taxon>
    </lineage>
</organism>